<proteinExistence type="predicted"/>
<dbReference type="RefSeq" id="WP_187687477.1">
    <property type="nucleotide sequence ID" value="NZ_AP023396.1"/>
</dbReference>
<dbReference type="Pfam" id="PF03551">
    <property type="entry name" value="PadR"/>
    <property type="match status" value="1"/>
</dbReference>
<gene>
    <name evidence="2" type="ORF">NWFMUON74_19520</name>
</gene>
<dbReference type="Proteomes" id="UP000516173">
    <property type="component" value="Chromosome"/>
</dbReference>
<reference evidence="2 3" key="1">
    <citation type="submission" date="2020-08" db="EMBL/GenBank/DDBJ databases">
        <title>Genome Sequencing of Nocardia wallacei strain FMUON74 and assembly.</title>
        <authorList>
            <person name="Toyokawa M."/>
            <person name="Uesaka K."/>
        </authorList>
    </citation>
    <scope>NUCLEOTIDE SEQUENCE [LARGE SCALE GENOMIC DNA]</scope>
    <source>
        <strain evidence="2 3">FMUON74</strain>
    </source>
</reference>
<dbReference type="InterPro" id="IPR036390">
    <property type="entry name" value="WH_DNA-bd_sf"/>
</dbReference>
<dbReference type="Gene3D" id="1.10.10.10">
    <property type="entry name" value="Winged helix-like DNA-binding domain superfamily/Winged helix DNA-binding domain"/>
    <property type="match status" value="1"/>
</dbReference>
<dbReference type="InterPro" id="IPR052509">
    <property type="entry name" value="Metal_resp_DNA-bind_regulator"/>
</dbReference>
<dbReference type="EMBL" id="AP023396">
    <property type="protein sequence ID" value="BCK54180.1"/>
    <property type="molecule type" value="Genomic_DNA"/>
</dbReference>
<dbReference type="PANTHER" id="PTHR33169:SF14">
    <property type="entry name" value="TRANSCRIPTIONAL REGULATOR RV3488"/>
    <property type="match status" value="1"/>
</dbReference>
<accession>A0A7G1KGS1</accession>
<organism evidence="2 3">
    <name type="scientific">Nocardia wallacei</name>
    <dbReference type="NCBI Taxonomy" id="480035"/>
    <lineage>
        <taxon>Bacteria</taxon>
        <taxon>Bacillati</taxon>
        <taxon>Actinomycetota</taxon>
        <taxon>Actinomycetes</taxon>
        <taxon>Mycobacteriales</taxon>
        <taxon>Nocardiaceae</taxon>
        <taxon>Nocardia</taxon>
    </lineage>
</organism>
<dbReference type="AlphaFoldDB" id="A0A7G1KGS1"/>
<keyword evidence="3" id="KW-1185">Reference proteome</keyword>
<evidence type="ECO:0000259" key="1">
    <source>
        <dbReference type="Pfam" id="PF03551"/>
    </source>
</evidence>
<dbReference type="InterPro" id="IPR036388">
    <property type="entry name" value="WH-like_DNA-bd_sf"/>
</dbReference>
<evidence type="ECO:0000313" key="3">
    <source>
        <dbReference type="Proteomes" id="UP000516173"/>
    </source>
</evidence>
<dbReference type="KEGG" id="nwl:NWFMUON74_19520"/>
<evidence type="ECO:0000313" key="2">
    <source>
        <dbReference type="EMBL" id="BCK54180.1"/>
    </source>
</evidence>
<dbReference type="SUPFAM" id="SSF46785">
    <property type="entry name" value="Winged helix' DNA-binding domain"/>
    <property type="match status" value="1"/>
</dbReference>
<protein>
    <recommendedName>
        <fullName evidence="1">Transcription regulator PadR N-terminal domain-containing protein</fullName>
    </recommendedName>
</protein>
<dbReference type="InterPro" id="IPR005149">
    <property type="entry name" value="Tscrpt_reg_PadR_N"/>
</dbReference>
<dbReference type="GeneID" id="80346515"/>
<feature type="domain" description="Transcription regulator PadR N-terminal" evidence="1">
    <location>
        <begin position="18"/>
        <end position="85"/>
    </location>
</feature>
<sequence>MAVPATRMQVPAVVRMMQPVHGYDVRRELLSWHADEWANLEQGSVYGAMKTMQRDGSIAVEGVGQDGARPERTTYRLTAEGEKVFGDLLREARCARSFARENA</sequence>
<name>A0A7G1KGS1_9NOCA</name>
<dbReference type="PANTHER" id="PTHR33169">
    <property type="entry name" value="PADR-FAMILY TRANSCRIPTIONAL REGULATOR"/>
    <property type="match status" value="1"/>
</dbReference>